<protein>
    <submittedName>
        <fullName evidence="1">Uncharacterized protein</fullName>
    </submittedName>
</protein>
<comment type="caution">
    <text evidence="1">The sequence shown here is derived from an EMBL/GenBank/DDBJ whole genome shotgun (WGS) entry which is preliminary data.</text>
</comment>
<keyword evidence="2" id="KW-1185">Reference proteome</keyword>
<reference evidence="1" key="1">
    <citation type="submission" date="2023-12" db="EMBL/GenBank/DDBJ databases">
        <title>Genome assembly of Anisodus tanguticus.</title>
        <authorList>
            <person name="Wang Y.-J."/>
        </authorList>
    </citation>
    <scope>NUCLEOTIDE SEQUENCE</scope>
    <source>
        <strain evidence="1">KB-2021</strain>
        <tissue evidence="1">Leaf</tissue>
    </source>
</reference>
<evidence type="ECO:0000313" key="2">
    <source>
        <dbReference type="Proteomes" id="UP001291623"/>
    </source>
</evidence>
<dbReference type="AlphaFoldDB" id="A0AAE1RCW2"/>
<gene>
    <name evidence="1" type="ORF">RND71_034581</name>
</gene>
<proteinExistence type="predicted"/>
<dbReference type="Proteomes" id="UP001291623">
    <property type="component" value="Unassembled WGS sequence"/>
</dbReference>
<accession>A0AAE1RCW2</accession>
<dbReference type="EMBL" id="JAVYJV010000018">
    <property type="protein sequence ID" value="KAK4348242.1"/>
    <property type="molecule type" value="Genomic_DNA"/>
</dbReference>
<sequence length="118" mass="13821">MGKWISLLLEKMNQKHELTWTRRSMKRKSIVGLVKGPINIYLYSDRKVTVDVKYTRRISSQIYEGKYSQSAQFSNEHKIAMILERVGWYSGSPNTVYKNENLLSTPFLSMVEPIFLLD</sequence>
<name>A0AAE1RCW2_9SOLA</name>
<organism evidence="1 2">
    <name type="scientific">Anisodus tanguticus</name>
    <dbReference type="NCBI Taxonomy" id="243964"/>
    <lineage>
        <taxon>Eukaryota</taxon>
        <taxon>Viridiplantae</taxon>
        <taxon>Streptophyta</taxon>
        <taxon>Embryophyta</taxon>
        <taxon>Tracheophyta</taxon>
        <taxon>Spermatophyta</taxon>
        <taxon>Magnoliopsida</taxon>
        <taxon>eudicotyledons</taxon>
        <taxon>Gunneridae</taxon>
        <taxon>Pentapetalae</taxon>
        <taxon>asterids</taxon>
        <taxon>lamiids</taxon>
        <taxon>Solanales</taxon>
        <taxon>Solanaceae</taxon>
        <taxon>Solanoideae</taxon>
        <taxon>Hyoscyameae</taxon>
        <taxon>Anisodus</taxon>
    </lineage>
</organism>
<evidence type="ECO:0000313" key="1">
    <source>
        <dbReference type="EMBL" id="KAK4348242.1"/>
    </source>
</evidence>